<dbReference type="Proteomes" id="UP001628192">
    <property type="component" value="Unassembled WGS sequence"/>
</dbReference>
<gene>
    <name evidence="1" type="ORF">Defa_12160</name>
</gene>
<proteinExistence type="predicted"/>
<organism evidence="1 2">
    <name type="scientific">Desulfovibrio falkowii</name>
    <dbReference type="NCBI Taxonomy" id="3136602"/>
    <lineage>
        <taxon>Bacteria</taxon>
        <taxon>Pseudomonadati</taxon>
        <taxon>Thermodesulfobacteriota</taxon>
        <taxon>Desulfovibrionia</taxon>
        <taxon>Desulfovibrionales</taxon>
        <taxon>Desulfovibrionaceae</taxon>
        <taxon>Desulfovibrio</taxon>
    </lineage>
</organism>
<evidence type="ECO:0000313" key="1">
    <source>
        <dbReference type="EMBL" id="GAB1253729.1"/>
    </source>
</evidence>
<evidence type="ECO:0000313" key="2">
    <source>
        <dbReference type="Proteomes" id="UP001628192"/>
    </source>
</evidence>
<protein>
    <submittedName>
        <fullName evidence="1">Uncharacterized protein</fullName>
    </submittedName>
</protein>
<dbReference type="EMBL" id="BAAFSG010000001">
    <property type="protein sequence ID" value="GAB1253729.1"/>
    <property type="molecule type" value="Genomic_DNA"/>
</dbReference>
<accession>A0ABQ0E7K8</accession>
<comment type="caution">
    <text evidence="1">The sequence shown here is derived from an EMBL/GenBank/DDBJ whole genome shotgun (WGS) entry which is preliminary data.</text>
</comment>
<keyword evidence="2" id="KW-1185">Reference proteome</keyword>
<reference evidence="1 2" key="1">
    <citation type="journal article" date="2025" name="Int. J. Syst. Evol. Microbiol.">
        <title>Desulfovibrio falkowii sp. nov., Porphyromonas miyakawae sp. nov., Mediterraneibacter flintii sp. nov. and Owariibacterium komagatae gen. nov., sp. nov., isolated from human faeces.</title>
        <authorList>
            <person name="Hamaguchi T."/>
            <person name="Ohara M."/>
            <person name="Hisatomi A."/>
            <person name="Sekiguchi K."/>
            <person name="Takeda J.I."/>
            <person name="Ueyama J."/>
            <person name="Ito M."/>
            <person name="Nishiwaki H."/>
            <person name="Ogi T."/>
            <person name="Hirayama M."/>
            <person name="Ohkuma M."/>
            <person name="Sakamoto M."/>
            <person name="Ohno K."/>
        </authorList>
    </citation>
    <scope>NUCLEOTIDE SEQUENCE [LARGE SCALE GENOMIC DNA]</scope>
    <source>
        <strain evidence="1 2">13CB8C</strain>
    </source>
</reference>
<name>A0ABQ0E7K8_9BACT</name>
<sequence length="57" mass="6689">MMQLAFFIGQEQYNGIRVKNAANDTEYMLFQCVFSHDDAGFMVRRAGRVNIWEAHFL</sequence>